<comment type="subcellular location">
    <subcellularLocation>
        <location evidence="1">Secreted</location>
    </subcellularLocation>
</comment>
<dbReference type="SUPFAM" id="SSF47266">
    <property type="entry name" value="4-helical cytokines"/>
    <property type="match status" value="1"/>
</dbReference>
<protein>
    <submittedName>
        <fullName evidence="6">Uncharacterized protein</fullName>
    </submittedName>
</protein>
<reference evidence="6" key="2">
    <citation type="submission" date="2025-08" db="UniProtKB">
        <authorList>
            <consortium name="Ensembl"/>
        </authorList>
    </citation>
    <scope>IDENTIFICATION</scope>
</reference>
<keyword evidence="4" id="KW-0964">Secreted</keyword>
<dbReference type="PANTHER" id="PTHR11419">
    <property type="entry name" value="INTERFERON GAMMA"/>
    <property type="match status" value="1"/>
</dbReference>
<dbReference type="Proteomes" id="UP000472267">
    <property type="component" value="Chromosome 17"/>
</dbReference>
<gene>
    <name evidence="6" type="primary">LOC115404484</name>
</gene>
<dbReference type="GO" id="GO:0006955">
    <property type="term" value="P:immune response"/>
    <property type="evidence" value="ECO:0007669"/>
    <property type="project" value="InterPro"/>
</dbReference>
<evidence type="ECO:0000256" key="5">
    <source>
        <dbReference type="ARBA" id="ARBA00023180"/>
    </source>
</evidence>
<comment type="similarity">
    <text evidence="2">Belongs to the type II (or gamma) interferon family.</text>
</comment>
<reference evidence="6" key="1">
    <citation type="submission" date="2019-06" db="EMBL/GenBank/DDBJ databases">
        <authorList>
            <consortium name="Wellcome Sanger Institute Data Sharing"/>
        </authorList>
    </citation>
    <scope>NUCLEOTIDE SEQUENCE [LARGE SCALE GENOMIC DNA]</scope>
</reference>
<dbReference type="InterPro" id="IPR002069">
    <property type="entry name" value="Interferon_gamma"/>
</dbReference>
<dbReference type="Pfam" id="PF00714">
    <property type="entry name" value="IFN-gamma"/>
    <property type="match status" value="1"/>
</dbReference>
<reference evidence="6" key="3">
    <citation type="submission" date="2025-09" db="UniProtKB">
        <authorList>
            <consortium name="Ensembl"/>
        </authorList>
    </citation>
    <scope>IDENTIFICATION</scope>
</reference>
<accession>A0A672FAF4</accession>
<sequence>NIDYFLLLTDRLLLSSLRLDDMQLMNATLNVYRRVFSSILEQEQEPSSLLAHQGVKDVVLYLQEKMETLQKHLSHASHHRERLLSSLNRIQVDDPVVQRKALAEVLQVYQAVSVVNSRSH</sequence>
<evidence type="ECO:0000256" key="2">
    <source>
        <dbReference type="ARBA" id="ARBA00007566"/>
    </source>
</evidence>
<evidence type="ECO:0000256" key="1">
    <source>
        <dbReference type="ARBA" id="ARBA00004613"/>
    </source>
</evidence>
<dbReference type="GO" id="GO:0005615">
    <property type="term" value="C:extracellular space"/>
    <property type="evidence" value="ECO:0007669"/>
    <property type="project" value="UniProtKB-KW"/>
</dbReference>
<dbReference type="Gene3D" id="1.20.1250.10">
    <property type="match status" value="1"/>
</dbReference>
<evidence type="ECO:0000313" key="7">
    <source>
        <dbReference type="Proteomes" id="UP000472267"/>
    </source>
</evidence>
<evidence type="ECO:0000313" key="6">
    <source>
        <dbReference type="Ensembl" id="ENSSFAP00005001075.1"/>
    </source>
</evidence>
<dbReference type="InterPro" id="IPR009079">
    <property type="entry name" value="4_helix_cytokine-like_core"/>
</dbReference>
<dbReference type="GO" id="GO:0005125">
    <property type="term" value="F:cytokine activity"/>
    <property type="evidence" value="ECO:0007669"/>
    <property type="project" value="UniProtKB-KW"/>
</dbReference>
<evidence type="ECO:0000256" key="3">
    <source>
        <dbReference type="ARBA" id="ARBA00022514"/>
    </source>
</evidence>
<evidence type="ECO:0000256" key="4">
    <source>
        <dbReference type="ARBA" id="ARBA00022525"/>
    </source>
</evidence>
<keyword evidence="3" id="KW-0202">Cytokine</keyword>
<proteinExistence type="inferred from homology"/>
<dbReference type="Ensembl" id="ENSSFAT00005001130.1">
    <property type="protein sequence ID" value="ENSSFAP00005001075.1"/>
    <property type="gene ID" value="ENSSFAG00005000761.1"/>
</dbReference>
<keyword evidence="7" id="KW-1185">Reference proteome</keyword>
<name>A0A672FAF4_SALFA</name>
<organism evidence="6 7">
    <name type="scientific">Salarias fasciatus</name>
    <name type="common">Jewelled blenny</name>
    <name type="synonym">Blennius fasciatus</name>
    <dbReference type="NCBI Taxonomy" id="181472"/>
    <lineage>
        <taxon>Eukaryota</taxon>
        <taxon>Metazoa</taxon>
        <taxon>Chordata</taxon>
        <taxon>Craniata</taxon>
        <taxon>Vertebrata</taxon>
        <taxon>Euteleostomi</taxon>
        <taxon>Actinopterygii</taxon>
        <taxon>Neopterygii</taxon>
        <taxon>Teleostei</taxon>
        <taxon>Neoteleostei</taxon>
        <taxon>Acanthomorphata</taxon>
        <taxon>Ovalentaria</taxon>
        <taxon>Blenniimorphae</taxon>
        <taxon>Blenniiformes</taxon>
        <taxon>Blennioidei</taxon>
        <taxon>Blenniidae</taxon>
        <taxon>Salariinae</taxon>
        <taxon>Salarias</taxon>
    </lineage>
</organism>
<dbReference type="AlphaFoldDB" id="A0A672FAF4"/>
<keyword evidence="5" id="KW-0325">Glycoprotein</keyword>
<dbReference type="GO" id="GO:0005133">
    <property type="term" value="F:type II interferon receptor binding"/>
    <property type="evidence" value="ECO:0007669"/>
    <property type="project" value="InterPro"/>
</dbReference>
<dbReference type="PANTHER" id="PTHR11419:SF0">
    <property type="entry name" value="INTERFERON GAMMA"/>
    <property type="match status" value="1"/>
</dbReference>